<dbReference type="SUPFAM" id="SSF52540">
    <property type="entry name" value="P-loop containing nucleoside triphosphate hydrolases"/>
    <property type="match status" value="1"/>
</dbReference>
<dbReference type="eggNOG" id="ENOG5032TE3">
    <property type="taxonomic scope" value="Bacteria"/>
</dbReference>
<dbReference type="InterPro" id="IPR027417">
    <property type="entry name" value="P-loop_NTPase"/>
</dbReference>
<evidence type="ECO:0000313" key="1">
    <source>
        <dbReference type="EMBL" id="EIM63574.1"/>
    </source>
</evidence>
<dbReference type="AlphaFoldDB" id="I5B261"/>
<dbReference type="Pfam" id="PF13469">
    <property type="entry name" value="Sulfotransfer_3"/>
    <property type="match status" value="1"/>
</dbReference>
<gene>
    <name evidence="1" type="ORF">DespoDRAFT_01650</name>
</gene>
<sequence length="224" mass="26349">MNRSFHTECFLEEDEEAFSNYVLKEKEFIAKLIARSNAKVVAFKAISDSQNLISLLDYFPTAKGIWIFRHFNDVVNSSLRNFTEHKRYLYIMLFEPEKAGWRLQNVTQENLDLIKKFYKEGIDDASSRALIWYLRNVLFFQQKLDFNQKVILTKYENLVADPEIGFESIFQFLKINMDKKITNTVYATSVRKNTPPEIIPEIKALCENLHQQLISHTNDVTPHI</sequence>
<dbReference type="Proteomes" id="UP000005778">
    <property type="component" value="Chromosome"/>
</dbReference>
<protein>
    <submittedName>
        <fullName evidence="1">Sulfotransferase family protein</fullName>
    </submittedName>
</protein>
<reference evidence="1 2" key="1">
    <citation type="submission" date="2011-09" db="EMBL/GenBank/DDBJ databases">
        <authorList>
            <consortium name="US DOE Joint Genome Institute (JGI-PGF)"/>
            <person name="Lucas S."/>
            <person name="Han J."/>
            <person name="Lapidus A."/>
            <person name="Cheng J.-F."/>
            <person name="Goodwin L."/>
            <person name="Pitluck S."/>
            <person name="Peters L."/>
            <person name="Land M.L."/>
            <person name="Hauser L."/>
            <person name="Orellana R."/>
            <person name="Lovley D."/>
            <person name="Woyke T.J."/>
        </authorList>
    </citation>
    <scope>NUCLEOTIDE SEQUENCE [LARGE SCALE GENOMIC DNA]</scope>
    <source>
        <strain evidence="1 2">2ac9</strain>
    </source>
</reference>
<dbReference type="STRING" id="879212.DespoDRAFT_01650"/>
<organism evidence="1 2">
    <name type="scientific">Desulfobacter postgatei 2ac9</name>
    <dbReference type="NCBI Taxonomy" id="879212"/>
    <lineage>
        <taxon>Bacteria</taxon>
        <taxon>Pseudomonadati</taxon>
        <taxon>Thermodesulfobacteriota</taxon>
        <taxon>Desulfobacteria</taxon>
        <taxon>Desulfobacterales</taxon>
        <taxon>Desulfobacteraceae</taxon>
        <taxon>Desulfobacter</taxon>
    </lineage>
</organism>
<name>I5B261_9BACT</name>
<dbReference type="GO" id="GO:0016740">
    <property type="term" value="F:transferase activity"/>
    <property type="evidence" value="ECO:0007669"/>
    <property type="project" value="UniProtKB-KW"/>
</dbReference>
<evidence type="ECO:0000313" key="2">
    <source>
        <dbReference type="Proteomes" id="UP000005778"/>
    </source>
</evidence>
<reference evidence="1 2" key="2">
    <citation type="submission" date="2012-02" db="EMBL/GenBank/DDBJ databases">
        <title>Improved High-Quality Draft sequence of Desulfobacter postgatei 2ac9.</title>
        <authorList>
            <consortium name="US DOE Joint Genome Institute"/>
            <person name="Lucas S."/>
            <person name="Han J."/>
            <person name="Lapidus A."/>
            <person name="Cheng J.-F."/>
            <person name="Goodwin L."/>
            <person name="Pitluck S."/>
            <person name="Peters L."/>
            <person name="Ovchinnikova G."/>
            <person name="Held B."/>
            <person name="Detter J.C."/>
            <person name="Han C."/>
            <person name="Tapia R."/>
            <person name="Land M."/>
            <person name="Hauser L."/>
            <person name="Kyrpides N."/>
            <person name="Ivanova N."/>
            <person name="Pagani I."/>
            <person name="Orellana R."/>
            <person name="Lovley D."/>
            <person name="Woyke T."/>
        </authorList>
    </citation>
    <scope>NUCLEOTIDE SEQUENCE [LARGE SCALE GENOMIC DNA]</scope>
    <source>
        <strain evidence="1 2">2ac9</strain>
    </source>
</reference>
<keyword evidence="2" id="KW-1185">Reference proteome</keyword>
<dbReference type="EMBL" id="CM001488">
    <property type="protein sequence ID" value="EIM63574.1"/>
    <property type="molecule type" value="Genomic_DNA"/>
</dbReference>
<keyword evidence="1" id="KW-0808">Transferase</keyword>
<proteinExistence type="predicted"/>
<accession>I5B261</accession>
<dbReference type="HOGENOM" id="CLU_088219_0_0_7"/>
<dbReference type="Gene3D" id="3.40.50.300">
    <property type="entry name" value="P-loop containing nucleotide triphosphate hydrolases"/>
    <property type="match status" value="1"/>
</dbReference>